<feature type="signal peptide" evidence="1">
    <location>
        <begin position="1"/>
        <end position="20"/>
    </location>
</feature>
<dbReference type="Proteomes" id="UP000281708">
    <property type="component" value="Unassembled WGS sequence"/>
</dbReference>
<gene>
    <name evidence="2" type="ORF">D9V37_04205</name>
</gene>
<protein>
    <submittedName>
        <fullName evidence="2">Uncharacterized protein</fullName>
    </submittedName>
</protein>
<dbReference type="AlphaFoldDB" id="A0A3L8P923"/>
<evidence type="ECO:0000313" key="2">
    <source>
        <dbReference type="EMBL" id="RLV51128.1"/>
    </source>
</evidence>
<dbReference type="RefSeq" id="WP_121804808.1">
    <property type="nucleotide sequence ID" value="NZ_RDBE01000001.1"/>
</dbReference>
<sequence>MRRSVTLAVALIAAMALGRAITDHLPIGNVSSRPFVRTGRVDHALSLRYADVKVTDVRVVAFLGTPSGAAAPAGRFLAVYATITAKRQPQQVGYVGLLGGDGRPYAVTSRGSCSVPGAFYPTGLRYHVMYCFDVPKRALEGSRLELSQGVPGQGGGQARDDVARIALGLSRADVTKGWATTTGLDGFSGGFETADQKSLTLTEGSS</sequence>
<dbReference type="EMBL" id="RDBE01000001">
    <property type="protein sequence ID" value="RLV51128.1"/>
    <property type="molecule type" value="Genomic_DNA"/>
</dbReference>
<name>A0A3L8P923_9ACTN</name>
<evidence type="ECO:0000313" key="3">
    <source>
        <dbReference type="Proteomes" id="UP000281708"/>
    </source>
</evidence>
<keyword evidence="3" id="KW-1185">Reference proteome</keyword>
<feature type="chain" id="PRO_5038434676" evidence="1">
    <location>
        <begin position="21"/>
        <end position="206"/>
    </location>
</feature>
<proteinExistence type="predicted"/>
<accession>A0A3L8P923</accession>
<reference evidence="2 3" key="1">
    <citation type="submission" date="2018-10" db="EMBL/GenBank/DDBJ databases">
        <title>Marmoricola sp. 4Q3S-7 whole genome shotgun sequence.</title>
        <authorList>
            <person name="Li F."/>
        </authorList>
    </citation>
    <scope>NUCLEOTIDE SEQUENCE [LARGE SCALE GENOMIC DNA]</scope>
    <source>
        <strain evidence="2 3">4Q3S-7</strain>
    </source>
</reference>
<comment type="caution">
    <text evidence="2">The sequence shown here is derived from an EMBL/GenBank/DDBJ whole genome shotgun (WGS) entry which is preliminary data.</text>
</comment>
<evidence type="ECO:0000256" key="1">
    <source>
        <dbReference type="SAM" id="SignalP"/>
    </source>
</evidence>
<dbReference type="OrthoDB" id="4842873at2"/>
<keyword evidence="1" id="KW-0732">Signal</keyword>
<organism evidence="2 3">
    <name type="scientific">Nocardioides mangrovicus</name>
    <dbReference type="NCBI Taxonomy" id="2478913"/>
    <lineage>
        <taxon>Bacteria</taxon>
        <taxon>Bacillati</taxon>
        <taxon>Actinomycetota</taxon>
        <taxon>Actinomycetes</taxon>
        <taxon>Propionibacteriales</taxon>
        <taxon>Nocardioidaceae</taxon>
        <taxon>Nocardioides</taxon>
    </lineage>
</organism>